<dbReference type="AlphaFoldDB" id="H5XN87"/>
<gene>
    <name evidence="1" type="ORF">SaccyDRAFT_4924</name>
</gene>
<name>H5XN87_9PSEU</name>
<evidence type="ECO:0000313" key="2">
    <source>
        <dbReference type="Proteomes" id="UP000002791"/>
    </source>
</evidence>
<reference evidence="1 2" key="1">
    <citation type="submission" date="2011-11" db="EMBL/GenBank/DDBJ databases">
        <title>The Noncontiguous Finished sequence of Saccharomonospora cyanea NA-134.</title>
        <authorList>
            <consortium name="US DOE Joint Genome Institute"/>
            <person name="Lucas S."/>
            <person name="Han J."/>
            <person name="Lapidus A."/>
            <person name="Cheng J.-F."/>
            <person name="Goodwin L."/>
            <person name="Pitluck S."/>
            <person name="Peters L."/>
            <person name="Ovchinnikova G."/>
            <person name="Lu M."/>
            <person name="Detter J.C."/>
            <person name="Han C."/>
            <person name="Tapia R."/>
            <person name="Land M."/>
            <person name="Hauser L."/>
            <person name="Kyrpides N."/>
            <person name="Ivanova N."/>
            <person name="Pagani I."/>
            <person name="Brambilla E.-M."/>
            <person name="Klenk H.-P."/>
            <person name="Woyke T."/>
        </authorList>
    </citation>
    <scope>NUCLEOTIDE SEQUENCE [LARGE SCALE GENOMIC DNA]</scope>
    <source>
        <strain evidence="1 2">NA-134</strain>
    </source>
</reference>
<sequence length="297" mass="32539">MRRSADVHFETRDLFGRFAVSSLLFPGSLVAHSVAMLSRSTAVLWHAAYRRTVLAAFNTVPFYRQRWALEGRTEPTLVEGRTGTHDGASHPEELLRVLVDLVPLAGGEAEYDPARGLGQVLPVARRPRSGTLVVIVDREITRPPADLPNGVRGAALHPDLFAGAEESAVVAELLGALRRRRPVLAVGGDKELSGLISVLPAESSHLVYRLPHRSVSDLDGALYGVLHDPLLGYLGALRECGRWHLDHRRVYARRTRGGLAFTLLKQRSPMFVDVLVDGGVRGDVRWCPRHGTPVVST</sequence>
<evidence type="ECO:0000313" key="1">
    <source>
        <dbReference type="EMBL" id="EHR63720.1"/>
    </source>
</evidence>
<protein>
    <submittedName>
        <fullName evidence="1">Uncharacterized protein</fullName>
    </submittedName>
</protein>
<dbReference type="STRING" id="882082.SaccyDRAFT_4924"/>
<dbReference type="Proteomes" id="UP000002791">
    <property type="component" value="Chromosome"/>
</dbReference>
<dbReference type="EMBL" id="CM001440">
    <property type="protein sequence ID" value="EHR63720.1"/>
    <property type="molecule type" value="Genomic_DNA"/>
</dbReference>
<dbReference type="eggNOG" id="ENOG502ZRE7">
    <property type="taxonomic scope" value="Bacteria"/>
</dbReference>
<dbReference type="HOGENOM" id="CLU_1149981_0_0_11"/>
<organism evidence="1 2">
    <name type="scientific">Saccharomonospora cyanea NA-134</name>
    <dbReference type="NCBI Taxonomy" id="882082"/>
    <lineage>
        <taxon>Bacteria</taxon>
        <taxon>Bacillati</taxon>
        <taxon>Actinomycetota</taxon>
        <taxon>Actinomycetes</taxon>
        <taxon>Pseudonocardiales</taxon>
        <taxon>Pseudonocardiaceae</taxon>
        <taxon>Saccharomonospora</taxon>
    </lineage>
</organism>
<proteinExistence type="predicted"/>
<keyword evidence="2" id="KW-1185">Reference proteome</keyword>
<accession>H5XN87</accession>